<feature type="signal peptide" evidence="3">
    <location>
        <begin position="1"/>
        <end position="24"/>
    </location>
</feature>
<dbReference type="STRING" id="697329.Rumal_1242"/>
<reference evidence="4 5" key="1">
    <citation type="journal article" date="2011" name="J. Bacteriol.">
        <title>Complete genome of the cellulolytic ruminal bacterium Ruminococcus albus 7.</title>
        <authorList>
            <person name="Suen G."/>
            <person name="Stevenson D.M."/>
            <person name="Bruce D.C."/>
            <person name="Chertkov O."/>
            <person name="Copeland A."/>
            <person name="Cheng J.F."/>
            <person name="Detter C."/>
            <person name="Detter J.C."/>
            <person name="Goodwin L.A."/>
            <person name="Han C.S."/>
            <person name="Hauser L.J."/>
            <person name="Ivanova N.N."/>
            <person name="Kyrpides N.C."/>
            <person name="Land M.L."/>
            <person name="Lapidus A."/>
            <person name="Lucas S."/>
            <person name="Ovchinnikova G."/>
            <person name="Pitluck S."/>
            <person name="Tapia R."/>
            <person name="Woyke T."/>
            <person name="Boyum J."/>
            <person name="Mead D."/>
            <person name="Weimer P.J."/>
        </authorList>
    </citation>
    <scope>NUCLEOTIDE SEQUENCE [LARGE SCALE GENOMIC DNA]</scope>
    <source>
        <strain evidence="5">ATCC 27210 / DSM 20455 / JCM 14654 / NCDO 2250 / 7</strain>
    </source>
</reference>
<evidence type="ECO:0000256" key="1">
    <source>
        <dbReference type="SAM" id="MobiDB-lite"/>
    </source>
</evidence>
<protein>
    <recommendedName>
        <fullName evidence="6">LPXTG-motif cell wall anchor domain-containing protein</fullName>
    </recommendedName>
</protein>
<dbReference type="EMBL" id="CP002403">
    <property type="protein sequence ID" value="ADU21758.1"/>
    <property type="molecule type" value="Genomic_DNA"/>
</dbReference>
<organism evidence="4 5">
    <name type="scientific">Ruminococcus albus (strain ATCC 27210 / DSM 20455 / JCM 14654 / NCDO 2250 / 7)</name>
    <dbReference type="NCBI Taxonomy" id="697329"/>
    <lineage>
        <taxon>Bacteria</taxon>
        <taxon>Bacillati</taxon>
        <taxon>Bacillota</taxon>
        <taxon>Clostridia</taxon>
        <taxon>Eubacteriales</taxon>
        <taxon>Oscillospiraceae</taxon>
        <taxon>Ruminococcus</taxon>
    </lineage>
</organism>
<dbReference type="OrthoDB" id="1821678at2"/>
<dbReference type="RefSeq" id="WP_013497930.1">
    <property type="nucleotide sequence ID" value="NC_014833.1"/>
</dbReference>
<feature type="region of interest" description="Disordered" evidence="1">
    <location>
        <begin position="148"/>
        <end position="183"/>
    </location>
</feature>
<keyword evidence="3" id="KW-0732">Signal</keyword>
<keyword evidence="2" id="KW-0812">Transmembrane</keyword>
<evidence type="ECO:0000313" key="5">
    <source>
        <dbReference type="Proteomes" id="UP000006919"/>
    </source>
</evidence>
<dbReference type="HOGENOM" id="CLU_1282443_0_0_9"/>
<feature type="chain" id="PRO_5003212916" description="LPXTG-motif cell wall anchor domain-containing protein" evidence="3">
    <location>
        <begin position="25"/>
        <end position="215"/>
    </location>
</feature>
<dbReference type="KEGG" id="ral:Rumal_1242"/>
<evidence type="ECO:0000256" key="3">
    <source>
        <dbReference type="SAM" id="SignalP"/>
    </source>
</evidence>
<proteinExistence type="predicted"/>
<sequence length="215" mass="22480" precursor="true">MIKKISAFAAAAIMAATMSVSAFAATYEQTVQAAKEAGVQSNNVQELDNFLQVHKDCFTSAQYDDMIADLNNIRDTYVAPYCKGGAKQVVNKAPADLTEADKILIGKEWTEADKKAIQDDLIALGKKHDVIVTITKVDDAHFSVAAEHKHGNDSSSNGNGNKNNNGGSGTTIKSDNPVAATGAETETSNAAAAVAAVSLAVAGFGVFMIAKKNKA</sequence>
<evidence type="ECO:0000313" key="4">
    <source>
        <dbReference type="EMBL" id="ADU21758.1"/>
    </source>
</evidence>
<gene>
    <name evidence="4" type="ordered locus">Rumal_1242</name>
</gene>
<dbReference type="eggNOG" id="ENOG5032677">
    <property type="taxonomic scope" value="Bacteria"/>
</dbReference>
<keyword evidence="2" id="KW-0472">Membrane</keyword>
<evidence type="ECO:0008006" key="6">
    <source>
        <dbReference type="Google" id="ProtNLM"/>
    </source>
</evidence>
<dbReference type="AlphaFoldDB" id="E6UDX1"/>
<keyword evidence="2" id="KW-1133">Transmembrane helix</keyword>
<name>E6UDX1_RUMA7</name>
<feature type="transmembrane region" description="Helical" evidence="2">
    <location>
        <begin position="190"/>
        <end position="210"/>
    </location>
</feature>
<evidence type="ECO:0000256" key="2">
    <source>
        <dbReference type="SAM" id="Phobius"/>
    </source>
</evidence>
<dbReference type="Proteomes" id="UP000006919">
    <property type="component" value="Chromosome"/>
</dbReference>
<feature type="compositionally biased region" description="Low complexity" evidence="1">
    <location>
        <begin position="153"/>
        <end position="165"/>
    </location>
</feature>
<accession>E6UDX1</accession>